<dbReference type="AlphaFoldDB" id="A0A0A9BS08"/>
<proteinExistence type="predicted"/>
<sequence>MKYFCRGNSLPSILQQPLAVP</sequence>
<protein>
    <submittedName>
        <fullName evidence="1">Uncharacterized protein</fullName>
    </submittedName>
</protein>
<organism evidence="1">
    <name type="scientific">Arundo donax</name>
    <name type="common">Giant reed</name>
    <name type="synonym">Donax arundinaceus</name>
    <dbReference type="NCBI Taxonomy" id="35708"/>
    <lineage>
        <taxon>Eukaryota</taxon>
        <taxon>Viridiplantae</taxon>
        <taxon>Streptophyta</taxon>
        <taxon>Embryophyta</taxon>
        <taxon>Tracheophyta</taxon>
        <taxon>Spermatophyta</taxon>
        <taxon>Magnoliopsida</taxon>
        <taxon>Liliopsida</taxon>
        <taxon>Poales</taxon>
        <taxon>Poaceae</taxon>
        <taxon>PACMAD clade</taxon>
        <taxon>Arundinoideae</taxon>
        <taxon>Arundineae</taxon>
        <taxon>Arundo</taxon>
    </lineage>
</organism>
<dbReference type="EMBL" id="GBRH01231071">
    <property type="protein sequence ID" value="JAD66824.1"/>
    <property type="molecule type" value="Transcribed_RNA"/>
</dbReference>
<accession>A0A0A9BS08</accession>
<evidence type="ECO:0000313" key="1">
    <source>
        <dbReference type="EMBL" id="JAD66824.1"/>
    </source>
</evidence>
<reference evidence="1" key="2">
    <citation type="journal article" date="2015" name="Data Brief">
        <title>Shoot transcriptome of the giant reed, Arundo donax.</title>
        <authorList>
            <person name="Barrero R.A."/>
            <person name="Guerrero F.D."/>
            <person name="Moolhuijzen P."/>
            <person name="Goolsby J.A."/>
            <person name="Tidwell J."/>
            <person name="Bellgard S.E."/>
            <person name="Bellgard M.I."/>
        </authorList>
    </citation>
    <scope>NUCLEOTIDE SEQUENCE</scope>
    <source>
        <tissue evidence="1">Shoot tissue taken approximately 20 cm above the soil surface</tissue>
    </source>
</reference>
<name>A0A0A9BS08_ARUDO</name>
<reference evidence="1" key="1">
    <citation type="submission" date="2014-09" db="EMBL/GenBank/DDBJ databases">
        <authorList>
            <person name="Magalhaes I.L.F."/>
            <person name="Oliveira U."/>
            <person name="Santos F.R."/>
            <person name="Vidigal T.H.D.A."/>
            <person name="Brescovit A.D."/>
            <person name="Santos A.J."/>
        </authorList>
    </citation>
    <scope>NUCLEOTIDE SEQUENCE</scope>
    <source>
        <tissue evidence="1">Shoot tissue taken approximately 20 cm above the soil surface</tissue>
    </source>
</reference>